<dbReference type="SUPFAM" id="SSF53448">
    <property type="entry name" value="Nucleotide-diphospho-sugar transferases"/>
    <property type="match status" value="1"/>
</dbReference>
<dbReference type="PANTHER" id="PTHR43630:SF1">
    <property type="entry name" value="POLY-BETA-1,6-N-ACETYL-D-GLUCOSAMINE SYNTHASE"/>
    <property type="match status" value="1"/>
</dbReference>
<feature type="transmembrane region" description="Helical" evidence="4">
    <location>
        <begin position="322"/>
        <end position="340"/>
    </location>
</feature>
<gene>
    <name evidence="6" type="ORF">ENS56_10575</name>
</gene>
<dbReference type="GO" id="GO:0016757">
    <property type="term" value="F:glycosyltransferase activity"/>
    <property type="evidence" value="ECO:0007669"/>
    <property type="project" value="UniProtKB-KW"/>
</dbReference>
<dbReference type="AlphaFoldDB" id="A0A832DNS8"/>
<dbReference type="Pfam" id="PF00535">
    <property type="entry name" value="Glycos_transf_2"/>
    <property type="match status" value="1"/>
</dbReference>
<keyword evidence="3 6" id="KW-0808">Transferase</keyword>
<dbReference type="EMBL" id="DSVI01000018">
    <property type="protein sequence ID" value="HGT48471.1"/>
    <property type="molecule type" value="Genomic_DNA"/>
</dbReference>
<reference evidence="6" key="1">
    <citation type="journal article" date="2020" name="mSystems">
        <title>Genome- and Community-Level Interaction Insights into Carbon Utilization and Element Cycling Functions of Hydrothermarchaeota in Hydrothermal Sediment.</title>
        <authorList>
            <person name="Zhou Z."/>
            <person name="Liu Y."/>
            <person name="Xu W."/>
            <person name="Pan J."/>
            <person name="Luo Z.H."/>
            <person name="Li M."/>
        </authorList>
    </citation>
    <scope>NUCLEOTIDE SEQUENCE [LARGE SCALE GENOMIC DNA]</scope>
    <source>
        <strain evidence="6">SpSt-500</strain>
    </source>
</reference>
<dbReference type="Gene3D" id="3.90.550.10">
    <property type="entry name" value="Spore Coat Polysaccharide Biosynthesis Protein SpsA, Chain A"/>
    <property type="match status" value="1"/>
</dbReference>
<organism evidence="6">
    <name type="scientific">Ignavibacterium album</name>
    <dbReference type="NCBI Taxonomy" id="591197"/>
    <lineage>
        <taxon>Bacteria</taxon>
        <taxon>Pseudomonadati</taxon>
        <taxon>Ignavibacteriota</taxon>
        <taxon>Ignavibacteria</taxon>
        <taxon>Ignavibacteriales</taxon>
        <taxon>Ignavibacteriaceae</taxon>
        <taxon>Ignavibacterium</taxon>
    </lineage>
</organism>
<evidence type="ECO:0000256" key="3">
    <source>
        <dbReference type="ARBA" id="ARBA00022679"/>
    </source>
</evidence>
<evidence type="ECO:0000256" key="4">
    <source>
        <dbReference type="SAM" id="Phobius"/>
    </source>
</evidence>
<feature type="transmembrane region" description="Helical" evidence="4">
    <location>
        <begin position="374"/>
        <end position="392"/>
    </location>
</feature>
<evidence type="ECO:0000256" key="2">
    <source>
        <dbReference type="ARBA" id="ARBA00022676"/>
    </source>
</evidence>
<proteinExistence type="inferred from homology"/>
<feature type="transmembrane region" description="Helical" evidence="4">
    <location>
        <begin position="347"/>
        <end position="368"/>
    </location>
</feature>
<keyword evidence="4" id="KW-0472">Membrane</keyword>
<protein>
    <submittedName>
        <fullName evidence="6">Glycosyltransferase</fullName>
    </submittedName>
</protein>
<comment type="similarity">
    <text evidence="1">Belongs to the glycosyltransferase 2 family.</text>
</comment>
<evidence type="ECO:0000313" key="6">
    <source>
        <dbReference type="EMBL" id="HGT48471.1"/>
    </source>
</evidence>
<dbReference type="InterPro" id="IPR029044">
    <property type="entry name" value="Nucleotide-diphossugar_trans"/>
</dbReference>
<feature type="domain" description="Glycosyltransferase 2-like" evidence="5">
    <location>
        <begin position="62"/>
        <end position="232"/>
    </location>
</feature>
<keyword evidence="2" id="KW-0328">Glycosyltransferase</keyword>
<dbReference type="CDD" id="cd06423">
    <property type="entry name" value="CESA_like"/>
    <property type="match status" value="1"/>
</dbReference>
<feature type="transmembrane region" description="Helical" evidence="4">
    <location>
        <begin position="20"/>
        <end position="46"/>
    </location>
</feature>
<accession>A0A832DNS8</accession>
<dbReference type="PANTHER" id="PTHR43630">
    <property type="entry name" value="POLY-BETA-1,6-N-ACETYL-D-GLUCOSAMINE SYNTHASE"/>
    <property type="match status" value="1"/>
</dbReference>
<sequence length="426" mass="48566">MVFTLPSTVLSVSALIEYSVIVALVIFLFVLLVRYFAILIMAYLYVNEYTFSDEEEISPFVSVIVPVFNEEKVIRDSIKSLLNLNYSNYEIIIVNDGSTDNTRTICESLVGIRKGKFSDVRITLINKENAGKATALNTGISYSKADFVLCMDGDSQLLPDTLRAAVRHFNDERIGAVAGNVKVLNRKRFLTDLQALEYIEGLNMARSAQSFLRLVNIIPGPIGVFRRKALEEAGFYSSDTFAEDADVTLKLLSKGWKIYYEPTAVSFTQAPATLQQLLKQRYRWTRGIIQSIRKHKRFLFNPTINFGYTFVLWTMFYEALVWPVMNIAANAFFISAAIVFGFSNLLFFWWAGLALLDMITALYCIAVEKEEFRLIWYAVLYRMVFILIIDICKTMSTIEEFLGIRMSWGKLERQTNTAYTSISGNL</sequence>
<keyword evidence="4" id="KW-0812">Transmembrane</keyword>
<evidence type="ECO:0000259" key="5">
    <source>
        <dbReference type="Pfam" id="PF00535"/>
    </source>
</evidence>
<evidence type="ECO:0000256" key="1">
    <source>
        <dbReference type="ARBA" id="ARBA00006739"/>
    </source>
</evidence>
<keyword evidence="4" id="KW-1133">Transmembrane helix</keyword>
<comment type="caution">
    <text evidence="6">The sequence shown here is derived from an EMBL/GenBank/DDBJ whole genome shotgun (WGS) entry which is preliminary data.</text>
</comment>
<feature type="transmembrane region" description="Helical" evidence="4">
    <location>
        <begin position="298"/>
        <end position="316"/>
    </location>
</feature>
<name>A0A832DNS8_9BACT</name>
<dbReference type="InterPro" id="IPR001173">
    <property type="entry name" value="Glyco_trans_2-like"/>
</dbReference>